<evidence type="ECO:0000313" key="2">
    <source>
        <dbReference type="Proteomes" id="UP000198661"/>
    </source>
</evidence>
<evidence type="ECO:0000313" key="1">
    <source>
        <dbReference type="EMBL" id="SFF75809.1"/>
    </source>
</evidence>
<reference evidence="1 2" key="1">
    <citation type="submission" date="2016-10" db="EMBL/GenBank/DDBJ databases">
        <authorList>
            <person name="de Groot N.N."/>
        </authorList>
    </citation>
    <scope>NUCLEOTIDE SEQUENCE [LARGE SCALE GENOMIC DNA]</scope>
    <source>
        <strain evidence="1 2">DSM 44945</strain>
    </source>
</reference>
<dbReference type="Proteomes" id="UP000198661">
    <property type="component" value="Unassembled WGS sequence"/>
</dbReference>
<evidence type="ECO:0008006" key="3">
    <source>
        <dbReference type="Google" id="ProtNLM"/>
    </source>
</evidence>
<dbReference type="RefSeq" id="WP_092035959.1">
    <property type="nucleotide sequence ID" value="NZ_FOOK01000004.1"/>
</dbReference>
<dbReference type="InterPro" id="IPR019615">
    <property type="entry name" value="DUF2487"/>
</dbReference>
<dbReference type="Pfam" id="PF10673">
    <property type="entry name" value="DUF2487"/>
    <property type="match status" value="1"/>
</dbReference>
<sequence length="155" mass="17684">MRLTEMRQDEWTKVAPYVDTLCLPVYRTAFSEKRIRLEERRVVEAVADRVERALTGRLLLLPAIAYEGGDREAFRAYLGNVLAELARSAFHHLVIVVPEDLAEAAEARGKIAVHPLPSRNEATEEEIEEWAEALRERIVRLWQGADDENASDEES</sequence>
<gene>
    <name evidence="1" type="ORF">SAMN04488025_104166</name>
</gene>
<dbReference type="OrthoDB" id="2678750at2"/>
<dbReference type="AlphaFoldDB" id="A0A1I2LBH2"/>
<organism evidence="1 2">
    <name type="scientific">Planifilum fulgidum</name>
    <dbReference type="NCBI Taxonomy" id="201973"/>
    <lineage>
        <taxon>Bacteria</taxon>
        <taxon>Bacillati</taxon>
        <taxon>Bacillota</taxon>
        <taxon>Bacilli</taxon>
        <taxon>Bacillales</taxon>
        <taxon>Thermoactinomycetaceae</taxon>
        <taxon>Planifilum</taxon>
    </lineage>
</organism>
<keyword evidence="2" id="KW-1185">Reference proteome</keyword>
<protein>
    <recommendedName>
        <fullName evidence="3">DUF2487 domain-containing protein</fullName>
    </recommendedName>
</protein>
<proteinExistence type="predicted"/>
<name>A0A1I2LBH2_9BACL</name>
<dbReference type="EMBL" id="FOOK01000004">
    <property type="protein sequence ID" value="SFF75809.1"/>
    <property type="molecule type" value="Genomic_DNA"/>
</dbReference>
<accession>A0A1I2LBH2</accession>
<dbReference type="STRING" id="201973.SAMN04488025_104166"/>